<name>A0AAW0G154_9APHY</name>
<proteinExistence type="predicted"/>
<reference evidence="2 3" key="1">
    <citation type="submission" date="2022-09" db="EMBL/GenBank/DDBJ databases">
        <authorList>
            <person name="Palmer J.M."/>
        </authorList>
    </citation>
    <scope>NUCLEOTIDE SEQUENCE [LARGE SCALE GENOMIC DNA]</scope>
    <source>
        <strain evidence="2 3">DSM 7382</strain>
    </source>
</reference>
<feature type="region of interest" description="Disordered" evidence="1">
    <location>
        <begin position="241"/>
        <end position="262"/>
    </location>
</feature>
<protein>
    <submittedName>
        <fullName evidence="2">Uncharacterized protein</fullName>
    </submittedName>
</protein>
<comment type="caution">
    <text evidence="2">The sequence shown here is derived from an EMBL/GenBank/DDBJ whole genome shotgun (WGS) entry which is preliminary data.</text>
</comment>
<sequence length="317" mass="35020">MPRMIWGLNQDGMHTARSQVGPAQSQPTPHKVAPRSAPLPVVPPRFSKAKEQVQVISHSQRPPTISRPNPHPTSNIVAQNSTPRRQDIHEQVQLKQVLSGHGPIDLSSVLRPRSTHSHLYDSAPAPQDDSFYESFHYGTHNYHGNIEGGSEWRSIQGPSKTSSQYIGTPSEEDLAEYLKPSMSTSSSLASLSSLASSHSMSTIESPIMDLRYRSGQAQAQELNAPHRMSALEIAQKYRQQQLKQGQHMLPTPPSSSSPLWSSRLSPYQGSLASPYSDLGLSPELAMSSNLPAIINYLNQTNLQHLQRQSENPLRTFS</sequence>
<gene>
    <name evidence="2" type="ORF">QCA50_009543</name>
</gene>
<organism evidence="2 3">
    <name type="scientific">Cerrena zonata</name>
    <dbReference type="NCBI Taxonomy" id="2478898"/>
    <lineage>
        <taxon>Eukaryota</taxon>
        <taxon>Fungi</taxon>
        <taxon>Dikarya</taxon>
        <taxon>Basidiomycota</taxon>
        <taxon>Agaricomycotina</taxon>
        <taxon>Agaricomycetes</taxon>
        <taxon>Polyporales</taxon>
        <taxon>Cerrenaceae</taxon>
        <taxon>Cerrena</taxon>
    </lineage>
</organism>
<feature type="compositionally biased region" description="Polar residues" evidence="1">
    <location>
        <begin position="16"/>
        <end position="28"/>
    </location>
</feature>
<dbReference type="AlphaFoldDB" id="A0AAW0G154"/>
<evidence type="ECO:0000256" key="1">
    <source>
        <dbReference type="SAM" id="MobiDB-lite"/>
    </source>
</evidence>
<accession>A0AAW0G154</accession>
<feature type="compositionally biased region" description="Polar residues" evidence="1">
    <location>
        <begin position="54"/>
        <end position="74"/>
    </location>
</feature>
<evidence type="ECO:0000313" key="2">
    <source>
        <dbReference type="EMBL" id="KAK7687043.1"/>
    </source>
</evidence>
<feature type="region of interest" description="Disordered" evidence="1">
    <location>
        <begin position="1"/>
        <end position="74"/>
    </location>
</feature>
<keyword evidence="3" id="KW-1185">Reference proteome</keyword>
<dbReference type="Proteomes" id="UP001385951">
    <property type="component" value="Unassembled WGS sequence"/>
</dbReference>
<evidence type="ECO:0000313" key="3">
    <source>
        <dbReference type="Proteomes" id="UP001385951"/>
    </source>
</evidence>
<dbReference type="EMBL" id="JASBNA010000014">
    <property type="protein sequence ID" value="KAK7687043.1"/>
    <property type="molecule type" value="Genomic_DNA"/>
</dbReference>